<accession>L1NA10</accession>
<dbReference type="SUPFAM" id="SSF55486">
    <property type="entry name" value="Metalloproteases ('zincins'), catalytic domain"/>
    <property type="match status" value="1"/>
</dbReference>
<reference evidence="2 3" key="1">
    <citation type="submission" date="2012-05" db="EMBL/GenBank/DDBJ databases">
        <authorList>
            <person name="Weinstock G."/>
            <person name="Sodergren E."/>
            <person name="Lobos E.A."/>
            <person name="Fulton L."/>
            <person name="Fulton R."/>
            <person name="Courtney L."/>
            <person name="Fronick C."/>
            <person name="O'Laughlin M."/>
            <person name="Godfrey J."/>
            <person name="Wilson R.M."/>
            <person name="Miner T."/>
            <person name="Farmer C."/>
            <person name="Delehaunty K."/>
            <person name="Cordes M."/>
            <person name="Minx P."/>
            <person name="Tomlinson C."/>
            <person name="Chen J."/>
            <person name="Wollam A."/>
            <person name="Pepin K.H."/>
            <person name="Bhonagiri V."/>
            <person name="Zhang X."/>
            <person name="Suruliraj S."/>
            <person name="Warren W."/>
            <person name="Mitreva M."/>
            <person name="Mardis E.R."/>
            <person name="Wilson R.K."/>
        </authorList>
    </citation>
    <scope>NUCLEOTIDE SEQUENCE [LARGE SCALE GENOMIC DNA]</scope>
    <source>
        <strain evidence="2 3">F0037</strain>
    </source>
</reference>
<evidence type="ECO:0000256" key="1">
    <source>
        <dbReference type="SAM" id="SignalP"/>
    </source>
</evidence>
<dbReference type="STRING" id="1127696.HMPREF9134_01544"/>
<dbReference type="eggNOG" id="ENOG502ZA2M">
    <property type="taxonomic scope" value="Bacteria"/>
</dbReference>
<evidence type="ECO:0000313" key="3">
    <source>
        <dbReference type="Proteomes" id="UP000010408"/>
    </source>
</evidence>
<feature type="signal peptide" evidence="1">
    <location>
        <begin position="1"/>
        <end position="18"/>
    </location>
</feature>
<dbReference type="InterPro" id="IPR030890">
    <property type="entry name" value="LP_HExxH_w_TonB"/>
</dbReference>
<dbReference type="HOGENOM" id="CLU_048099_0_0_10"/>
<dbReference type="PROSITE" id="PS51257">
    <property type="entry name" value="PROKAR_LIPOPROTEIN"/>
    <property type="match status" value="1"/>
</dbReference>
<dbReference type="RefSeq" id="WP_005467658.1">
    <property type="nucleotide sequence ID" value="NZ_KB291032.1"/>
</dbReference>
<dbReference type="NCBIfam" id="TIGR04549">
    <property type="entry name" value="LP_HExxH_w_tonB"/>
    <property type="match status" value="2"/>
</dbReference>
<evidence type="ECO:0000313" key="2">
    <source>
        <dbReference type="EMBL" id="EKY00213.1"/>
    </source>
</evidence>
<dbReference type="PATRIC" id="fig|1127696.3.peg.1395"/>
<gene>
    <name evidence="2" type="ORF">HMPREF9134_01544</name>
</gene>
<organism evidence="2 3">
    <name type="scientific">Porphyromonas catoniae F0037</name>
    <dbReference type="NCBI Taxonomy" id="1127696"/>
    <lineage>
        <taxon>Bacteria</taxon>
        <taxon>Pseudomonadati</taxon>
        <taxon>Bacteroidota</taxon>
        <taxon>Bacteroidia</taxon>
        <taxon>Bacteroidales</taxon>
        <taxon>Porphyromonadaceae</taxon>
        <taxon>Porphyromonas</taxon>
    </lineage>
</organism>
<dbReference type="Gene3D" id="3.40.390.70">
    <property type="match status" value="1"/>
</dbReference>
<keyword evidence="1" id="KW-0732">Signal</keyword>
<feature type="chain" id="PRO_5003954377" description="Lipoprotein" evidence="1">
    <location>
        <begin position="19"/>
        <end position="384"/>
    </location>
</feature>
<name>L1NA10_9PORP</name>
<comment type="caution">
    <text evidence="2">The sequence shown here is derived from an EMBL/GenBank/DDBJ whole genome shotgun (WGS) entry which is preliminary data.</text>
</comment>
<dbReference type="Proteomes" id="UP000010408">
    <property type="component" value="Unassembled WGS sequence"/>
</dbReference>
<evidence type="ECO:0008006" key="4">
    <source>
        <dbReference type="Google" id="ProtNLM"/>
    </source>
</evidence>
<protein>
    <recommendedName>
        <fullName evidence="4">Lipoprotein</fullName>
    </recommendedName>
</protein>
<sequence>MKKLVFPFIVACALGALSACSSDIDRVKSDRKVIDPEDVGLLTRLDKYIQKAFAQKYNVSIDYRYDDKLTDRRYRLAPVKEEKAVEFLNLIDFVFFDTYKEAAPDGYAQRHTVKYVNLFGSSGYSLDRRMAGAAPQGMIWMYNINELDTSVARIEKIRDLAERYIDYEVWERVEEEVKKQDEKAKADTGTGLTDEQKQALRERLTREYTAEEHEATKYDKRIKKLTIGQEYQMRESYISTLFHESAHTLHEERAYPPEFDKLSALDYQKQDAFSYWYRKGLKSLHAGFVSDYASTDADEDFAELFATYVLRTDEEWAELLKSANEKIRPDAKYTGKEIILQKLSIMKQYIRDEYSTDLDAIRQKALEKLYKIPYMDFTQYPTGY</sequence>
<proteinExistence type="predicted"/>
<dbReference type="EMBL" id="AMEQ01000040">
    <property type="protein sequence ID" value="EKY00213.1"/>
    <property type="molecule type" value="Genomic_DNA"/>
</dbReference>
<dbReference type="Pfam" id="PF15890">
    <property type="entry name" value="Peptidase_Mx1"/>
    <property type="match status" value="2"/>
</dbReference>
<dbReference type="AlphaFoldDB" id="L1NA10"/>